<sequence length="481" mass="53772">METMPNWLMQRAFLTPDRIAIETKEEKITFFALHEKVVSVCENLAYLQIKKGQKVAVLMKNGMEMIAVIHALSYIGAIAVLLNTRLSREELLWQMEDAEVICLLTDQIFEPEQVPVYTFEEVENGPKQSVVIQEEFSLAEAMTIIYTSGTTGKPKGVILTYGNHWASAVGSSLNLGLRDDDCWLACMPMFHVGGLSLLMKNIMYGMRVLLVPKYDPDFIHQAIQTKGVTIISVVAKMLTDLLERLGNETYPSSLRCMLLGGGPAPKPLLEACVQKGIPVYQTYGMTETSSQICTLSADYMLTKVGSAGKPLFPCQLRIEKDGKVMPANVEGEIVVKGPNVTRGYFKREDATRETIVDGWLHTGDLGYVDDEGFLYVLDRRSDLIISGGENIYPAQIEEVLLSHPLVLEAGVVGKSDETWGQVPVAFVVKAGQVTEEEMIHFCEEKLAKYKVPKAVYFLHELPRNASKKLLRRELRQLLEEK</sequence>
<dbReference type="GO" id="GO:0009234">
    <property type="term" value="P:menaquinone biosynthetic process"/>
    <property type="evidence" value="ECO:0007669"/>
    <property type="project" value="UniProtKB-UniRule"/>
</dbReference>
<dbReference type="PROSITE" id="PS00455">
    <property type="entry name" value="AMP_BINDING"/>
    <property type="match status" value="1"/>
</dbReference>
<dbReference type="SUPFAM" id="SSF56801">
    <property type="entry name" value="Acetyl-CoA synthetase-like"/>
    <property type="match status" value="1"/>
</dbReference>
<dbReference type="PANTHER" id="PTHR24096:SF149">
    <property type="entry name" value="AMP-BINDING DOMAIN-CONTAINING PROTEIN-RELATED"/>
    <property type="match status" value="1"/>
</dbReference>
<gene>
    <name evidence="5" type="primary">menE</name>
    <name evidence="8" type="ORF">BCB44BAC_03912</name>
</gene>
<evidence type="ECO:0000256" key="2">
    <source>
        <dbReference type="ARBA" id="ARBA00022598"/>
    </source>
</evidence>
<comment type="catalytic activity">
    <reaction evidence="5">
        <text>2-succinylbenzoate + ATP + CoA = 2-succinylbenzoyl-CoA + AMP + diphosphate</text>
        <dbReference type="Rhea" id="RHEA:17009"/>
        <dbReference type="ChEBI" id="CHEBI:18325"/>
        <dbReference type="ChEBI" id="CHEBI:30616"/>
        <dbReference type="ChEBI" id="CHEBI:33019"/>
        <dbReference type="ChEBI" id="CHEBI:57287"/>
        <dbReference type="ChEBI" id="CHEBI:57364"/>
        <dbReference type="ChEBI" id="CHEBI:456215"/>
        <dbReference type="EC" id="6.2.1.26"/>
    </reaction>
</comment>
<organism evidence="8 9">
    <name type="scientific">Bacillus cytotoxicus</name>
    <dbReference type="NCBI Taxonomy" id="580165"/>
    <lineage>
        <taxon>Bacteria</taxon>
        <taxon>Bacillati</taxon>
        <taxon>Bacillota</taxon>
        <taxon>Bacilli</taxon>
        <taxon>Bacillales</taxon>
        <taxon>Bacillaceae</taxon>
        <taxon>Bacillus</taxon>
        <taxon>Bacillus cereus group</taxon>
    </lineage>
</organism>
<dbReference type="InterPro" id="IPR000873">
    <property type="entry name" value="AMP-dep_synth/lig_dom"/>
</dbReference>
<dbReference type="NCBIfam" id="TIGR01923">
    <property type="entry name" value="menE"/>
    <property type="match status" value="1"/>
</dbReference>
<dbReference type="Pfam" id="PF13193">
    <property type="entry name" value="AMP-binding_C"/>
    <property type="match status" value="1"/>
</dbReference>
<evidence type="ECO:0000259" key="6">
    <source>
        <dbReference type="Pfam" id="PF00501"/>
    </source>
</evidence>
<dbReference type="InterPro" id="IPR010192">
    <property type="entry name" value="MenE"/>
</dbReference>
<dbReference type="Gene3D" id="3.40.50.12780">
    <property type="entry name" value="N-terminal domain of ligase-like"/>
    <property type="match status" value="1"/>
</dbReference>
<comment type="function">
    <text evidence="5">Converts 2-succinylbenzoate (OSB) to 2-succinylbenzoyl-CoA (OSB-CoA).</text>
</comment>
<dbReference type="GO" id="GO:0008756">
    <property type="term" value="F:o-succinylbenzoate-CoA ligase activity"/>
    <property type="evidence" value="ECO:0007669"/>
    <property type="project" value="UniProtKB-UniRule"/>
</dbReference>
<dbReference type="PANTHER" id="PTHR24096">
    <property type="entry name" value="LONG-CHAIN-FATTY-ACID--COA LIGASE"/>
    <property type="match status" value="1"/>
</dbReference>
<feature type="domain" description="AMP-binding enzyme C-terminal" evidence="7">
    <location>
        <begin position="395"/>
        <end position="468"/>
    </location>
</feature>
<evidence type="ECO:0000313" key="8">
    <source>
        <dbReference type="EMBL" id="SCM03927.1"/>
    </source>
</evidence>
<dbReference type="AlphaFoldDB" id="A0AAX2CLZ2"/>
<dbReference type="RefSeq" id="WP_012095944.1">
    <property type="nucleotide sequence ID" value="NZ_CP024109.1"/>
</dbReference>
<keyword evidence="2 5" id="KW-0436">Ligase</keyword>
<name>A0AAX2CLZ2_9BACI</name>
<evidence type="ECO:0000256" key="5">
    <source>
        <dbReference type="HAMAP-Rule" id="MF_00731"/>
    </source>
</evidence>
<dbReference type="InterPro" id="IPR025110">
    <property type="entry name" value="AMP-bd_C"/>
</dbReference>
<comment type="pathway">
    <text evidence="5">Quinol/quinone metabolism; menaquinone biosynthesis.</text>
</comment>
<dbReference type="SMR" id="A0AAX2CLZ2"/>
<proteinExistence type="inferred from homology"/>
<protein>
    <recommendedName>
        <fullName evidence="5">2-succinylbenzoate--CoA ligase</fullName>
        <ecNumber evidence="5">6.2.1.26</ecNumber>
    </recommendedName>
    <alternativeName>
        <fullName evidence="5">o-succinylbenzoyl-CoA synthetase</fullName>
        <shortName evidence="5">OSB-CoA synthetase</shortName>
    </alternativeName>
</protein>
<evidence type="ECO:0000256" key="4">
    <source>
        <dbReference type="ARBA" id="ARBA00022840"/>
    </source>
</evidence>
<comment type="pathway">
    <text evidence="5">Quinol/quinone metabolism; 1,4-dihydroxy-2-naphthoate biosynthesis; 1,4-dihydroxy-2-naphthoate from chorismate: step 5/7.</text>
</comment>
<dbReference type="CDD" id="cd05912">
    <property type="entry name" value="OSB_CoA_lg"/>
    <property type="match status" value="1"/>
</dbReference>
<dbReference type="EC" id="6.2.1.26" evidence="5"/>
<keyword evidence="4 5" id="KW-0067">ATP-binding</keyword>
<evidence type="ECO:0000256" key="3">
    <source>
        <dbReference type="ARBA" id="ARBA00022741"/>
    </source>
</evidence>
<dbReference type="FunFam" id="3.30.300.30:FF:000008">
    <property type="entry name" value="2,3-dihydroxybenzoate-AMP ligase"/>
    <property type="match status" value="1"/>
</dbReference>
<dbReference type="InterPro" id="IPR042099">
    <property type="entry name" value="ANL_N_sf"/>
</dbReference>
<keyword evidence="1 5" id="KW-0474">Menaquinone biosynthesis</keyword>
<dbReference type="EMBL" id="FMIK01000051">
    <property type="protein sequence ID" value="SCM03927.1"/>
    <property type="molecule type" value="Genomic_DNA"/>
</dbReference>
<dbReference type="Pfam" id="PF00501">
    <property type="entry name" value="AMP-binding"/>
    <property type="match status" value="1"/>
</dbReference>
<evidence type="ECO:0000313" key="9">
    <source>
        <dbReference type="Proteomes" id="UP000242164"/>
    </source>
</evidence>
<dbReference type="NCBIfam" id="NF002966">
    <property type="entry name" value="PRK03640.1"/>
    <property type="match status" value="1"/>
</dbReference>
<keyword evidence="3 5" id="KW-0547">Nucleotide-binding</keyword>
<reference evidence="8 9" key="1">
    <citation type="submission" date="2016-08" db="EMBL/GenBank/DDBJ databases">
        <authorList>
            <person name="Loux V."/>
            <person name="Rue O."/>
        </authorList>
    </citation>
    <scope>NUCLEOTIDE SEQUENCE [LARGE SCALE GENOMIC DNA]</scope>
    <source>
        <strain evidence="8 9">AFSSA_08CEB44bac</strain>
    </source>
</reference>
<accession>A0AAX2CLZ2</accession>
<comment type="similarity">
    <text evidence="5">Belongs to the ATP-dependent AMP-binding enzyme family. MenE subfamily.</text>
</comment>
<evidence type="ECO:0000259" key="7">
    <source>
        <dbReference type="Pfam" id="PF13193"/>
    </source>
</evidence>
<dbReference type="GeneID" id="33898721"/>
<dbReference type="GO" id="GO:0005524">
    <property type="term" value="F:ATP binding"/>
    <property type="evidence" value="ECO:0007669"/>
    <property type="project" value="UniProtKB-KW"/>
</dbReference>
<feature type="domain" description="AMP-dependent synthetase/ligase" evidence="6">
    <location>
        <begin position="12"/>
        <end position="345"/>
    </location>
</feature>
<dbReference type="Proteomes" id="UP000242164">
    <property type="component" value="Unassembled WGS sequence"/>
</dbReference>
<comment type="caution">
    <text evidence="8">The sequence shown here is derived from an EMBL/GenBank/DDBJ whole genome shotgun (WGS) entry which is preliminary data.</text>
</comment>
<dbReference type="HAMAP" id="MF_00731">
    <property type="entry name" value="MenE"/>
    <property type="match status" value="1"/>
</dbReference>
<dbReference type="InterPro" id="IPR020845">
    <property type="entry name" value="AMP-binding_CS"/>
</dbReference>
<evidence type="ECO:0000256" key="1">
    <source>
        <dbReference type="ARBA" id="ARBA00022428"/>
    </source>
</evidence>
<dbReference type="Gene3D" id="3.30.300.30">
    <property type="match status" value="1"/>
</dbReference>
<dbReference type="InterPro" id="IPR045851">
    <property type="entry name" value="AMP-bd_C_sf"/>
</dbReference>